<dbReference type="PANTHER" id="PTHR23021">
    <property type="entry name" value="SERPENTINE RECEPTOR, CLASS T"/>
    <property type="match status" value="1"/>
</dbReference>
<evidence type="ECO:0000313" key="3">
    <source>
        <dbReference type="Proteomes" id="UP000024635"/>
    </source>
</evidence>
<reference evidence="3" key="1">
    <citation type="journal article" date="2015" name="Nat. Genet.">
        <title>The genome and transcriptome of the zoonotic hookworm Ancylostoma ceylanicum identify infection-specific gene families.</title>
        <authorList>
            <person name="Schwarz E.M."/>
            <person name="Hu Y."/>
            <person name="Antoshechkin I."/>
            <person name="Miller M.M."/>
            <person name="Sternberg P.W."/>
            <person name="Aroian R.V."/>
        </authorList>
    </citation>
    <scope>NUCLEOTIDE SEQUENCE</scope>
    <source>
        <strain evidence="3">HY135</strain>
    </source>
</reference>
<dbReference type="AlphaFoldDB" id="A0A016TRM4"/>
<comment type="caution">
    <text evidence="2">The sequence shown here is derived from an EMBL/GenBank/DDBJ whole genome shotgun (WGS) entry which is preliminary data.</text>
</comment>
<gene>
    <name evidence="2" type="primary">Acey_s0080.g1317</name>
    <name evidence="2" type="ORF">Y032_0080g1317</name>
</gene>
<feature type="transmembrane region" description="Helical" evidence="1">
    <location>
        <begin position="209"/>
        <end position="228"/>
    </location>
</feature>
<evidence type="ECO:0008006" key="4">
    <source>
        <dbReference type="Google" id="ProtNLM"/>
    </source>
</evidence>
<keyword evidence="3" id="KW-1185">Reference proteome</keyword>
<keyword evidence="1" id="KW-0472">Membrane</keyword>
<keyword evidence="1" id="KW-1133">Transmembrane helix</keyword>
<dbReference type="PANTHER" id="PTHR23021:SF11">
    <property type="entry name" value="SERPENTINE RECEPTOR, CLASS T"/>
    <property type="match status" value="1"/>
</dbReference>
<protein>
    <recommendedName>
        <fullName evidence="4">7TM GPCR serpentine receptor class x (Srx) domain-containing protein</fullName>
    </recommendedName>
</protein>
<dbReference type="InterPro" id="IPR019425">
    <property type="entry name" value="7TM_GPCR_serpentine_rcpt_Srt"/>
</dbReference>
<name>A0A016TRM4_9BILA</name>
<dbReference type="Pfam" id="PF10321">
    <property type="entry name" value="7TM_GPCR_Srt"/>
    <property type="match status" value="1"/>
</dbReference>
<feature type="transmembrane region" description="Helical" evidence="1">
    <location>
        <begin position="29"/>
        <end position="54"/>
    </location>
</feature>
<feature type="transmembrane region" description="Helical" evidence="1">
    <location>
        <begin position="167"/>
        <end position="188"/>
    </location>
</feature>
<feature type="transmembrane region" description="Helical" evidence="1">
    <location>
        <begin position="234"/>
        <end position="257"/>
    </location>
</feature>
<evidence type="ECO:0000256" key="1">
    <source>
        <dbReference type="SAM" id="Phobius"/>
    </source>
</evidence>
<organism evidence="2 3">
    <name type="scientific">Ancylostoma ceylanicum</name>
    <dbReference type="NCBI Taxonomy" id="53326"/>
    <lineage>
        <taxon>Eukaryota</taxon>
        <taxon>Metazoa</taxon>
        <taxon>Ecdysozoa</taxon>
        <taxon>Nematoda</taxon>
        <taxon>Chromadorea</taxon>
        <taxon>Rhabditida</taxon>
        <taxon>Rhabditina</taxon>
        <taxon>Rhabditomorpha</taxon>
        <taxon>Strongyloidea</taxon>
        <taxon>Ancylostomatidae</taxon>
        <taxon>Ancylostomatinae</taxon>
        <taxon>Ancylostoma</taxon>
    </lineage>
</organism>
<feature type="transmembrane region" description="Helical" evidence="1">
    <location>
        <begin position="74"/>
        <end position="92"/>
    </location>
</feature>
<dbReference type="OrthoDB" id="5873245at2759"/>
<proteinExistence type="predicted"/>
<dbReference type="Gene3D" id="1.20.1070.10">
    <property type="entry name" value="Rhodopsin 7-helix transmembrane proteins"/>
    <property type="match status" value="1"/>
</dbReference>
<keyword evidence="1" id="KW-0812">Transmembrane</keyword>
<dbReference type="EMBL" id="JARK01001416">
    <property type="protein sequence ID" value="EYC05694.1"/>
    <property type="molecule type" value="Genomic_DNA"/>
</dbReference>
<dbReference type="STRING" id="53326.A0A016TRM4"/>
<sequence length="301" mass="34313">MISNIREGTIIYSICLLVMYRESMLKIPCYRLMFFNGVTDILNLITGSLFAAYFHFNGTVYCSNQLLNHVVGHLTYSFWDGASFNCVILAVNRAVEMLPYARRFNFLFRGKSIYGWMFLSIFYMVARSFLSRPNPFNSSVSSYFFPPFISDDIAWEMSHYAPFLLPLHNIFIAATLIVVYTIVCVYVIHEKRLAHSRTDRMEIMLFLQVLSLCVTTATASLIYVYMNYFTSPTALIIAANIVWQISHGVHGIVYLVVNQQLRRGLWSLFKCKGTAISGIDGNSGVKIQIKIKAEKAISSSH</sequence>
<evidence type="ECO:0000313" key="2">
    <source>
        <dbReference type="EMBL" id="EYC05694.1"/>
    </source>
</evidence>
<dbReference type="Proteomes" id="UP000024635">
    <property type="component" value="Unassembled WGS sequence"/>
</dbReference>
<accession>A0A016TRM4</accession>
<feature type="transmembrane region" description="Helical" evidence="1">
    <location>
        <begin position="113"/>
        <end position="130"/>
    </location>
</feature>
<dbReference type="SUPFAM" id="SSF81321">
    <property type="entry name" value="Family A G protein-coupled receptor-like"/>
    <property type="match status" value="1"/>
</dbReference>